<evidence type="ECO:0000256" key="1">
    <source>
        <dbReference type="SAM" id="Phobius"/>
    </source>
</evidence>
<proteinExistence type="predicted"/>
<sequence>MMKKNFESGLILGGGLGASIVMFALPSCEGFKLTLGLGALAIAASVVVIAVERPVGKQTR</sequence>
<keyword evidence="1" id="KW-0472">Membrane</keyword>
<evidence type="ECO:0000313" key="2">
    <source>
        <dbReference type="EMBL" id="BCZ84389.1"/>
    </source>
</evidence>
<reference evidence="2 3" key="1">
    <citation type="journal article" date="2022" name="Front. Microbiol.">
        <title>Identification and characterization of a novel class of self-sufficient cytochrome P450 hydroxylase involved in cyclohexanecarboxylate degradation in Paraburkholderia terrae strain KU-64.</title>
        <authorList>
            <person name="Yamamoto T."/>
            <person name="Hasegawa Y."/>
            <person name="Iwaki H."/>
        </authorList>
    </citation>
    <scope>NUCLEOTIDE SEQUENCE [LARGE SCALE GENOMIC DNA]</scope>
    <source>
        <strain evidence="2 3">KU-64</strain>
    </source>
</reference>
<keyword evidence="1" id="KW-0812">Transmembrane</keyword>
<dbReference type="EMBL" id="AP024958">
    <property type="protein sequence ID" value="BCZ84389.1"/>
    <property type="molecule type" value="Genomic_DNA"/>
</dbReference>
<gene>
    <name evidence="2" type="ORF">PTKU64_80640</name>
</gene>
<name>A0ABN6JW59_9BURK</name>
<dbReference type="Proteomes" id="UP001319874">
    <property type="component" value="Chromosome 4"/>
</dbReference>
<organism evidence="2 3">
    <name type="scientific">Paraburkholderia terrae</name>
    <dbReference type="NCBI Taxonomy" id="311230"/>
    <lineage>
        <taxon>Bacteria</taxon>
        <taxon>Pseudomonadati</taxon>
        <taxon>Pseudomonadota</taxon>
        <taxon>Betaproteobacteria</taxon>
        <taxon>Burkholderiales</taxon>
        <taxon>Burkholderiaceae</taxon>
        <taxon>Paraburkholderia</taxon>
    </lineage>
</organism>
<evidence type="ECO:0008006" key="4">
    <source>
        <dbReference type="Google" id="ProtNLM"/>
    </source>
</evidence>
<keyword evidence="3" id="KW-1185">Reference proteome</keyword>
<dbReference type="RefSeq" id="WP_229517513.1">
    <property type="nucleotide sequence ID" value="NZ_AP024958.1"/>
</dbReference>
<keyword evidence="1" id="KW-1133">Transmembrane helix</keyword>
<evidence type="ECO:0000313" key="3">
    <source>
        <dbReference type="Proteomes" id="UP001319874"/>
    </source>
</evidence>
<accession>A0ABN6JW59</accession>
<protein>
    <recommendedName>
        <fullName evidence="4">XapX domain-containing protein</fullName>
    </recommendedName>
</protein>
<feature type="transmembrane region" description="Helical" evidence="1">
    <location>
        <begin position="9"/>
        <end position="27"/>
    </location>
</feature>
<feature type="transmembrane region" description="Helical" evidence="1">
    <location>
        <begin position="33"/>
        <end position="51"/>
    </location>
</feature>